<reference evidence="1 2" key="1">
    <citation type="submission" date="2020-08" db="EMBL/GenBank/DDBJ databases">
        <title>Genomic Encyclopedia of Type Strains, Phase IV (KMG-IV): sequencing the most valuable type-strain genomes for metagenomic binning, comparative biology and taxonomic classification.</title>
        <authorList>
            <person name="Goeker M."/>
        </authorList>
    </citation>
    <scope>NUCLEOTIDE SEQUENCE [LARGE SCALE GENOMIC DNA]</scope>
    <source>
        <strain evidence="1 2">DSM 17498</strain>
    </source>
</reference>
<evidence type="ECO:0000313" key="2">
    <source>
        <dbReference type="Proteomes" id="UP000521227"/>
    </source>
</evidence>
<gene>
    <name evidence="1" type="ORF">HNQ36_001443</name>
</gene>
<evidence type="ECO:0000313" key="1">
    <source>
        <dbReference type="EMBL" id="MBB5051489.1"/>
    </source>
</evidence>
<dbReference type="Proteomes" id="UP000521227">
    <property type="component" value="Unassembled WGS sequence"/>
</dbReference>
<proteinExistence type="predicted"/>
<sequence>MAIACFDFMAYASTCPGIVRARVGTGHPGDRILRPLKLFSDDLGWRVRKGAWVDFCAPDPARSA</sequence>
<dbReference type="EMBL" id="JACHIJ010000002">
    <property type="protein sequence ID" value="MBB5051489.1"/>
    <property type="molecule type" value="Genomic_DNA"/>
</dbReference>
<protein>
    <submittedName>
        <fullName evidence="1">Uncharacterized protein</fullName>
    </submittedName>
</protein>
<organism evidence="1 2">
    <name type="scientific">Afipia massiliensis</name>
    <dbReference type="NCBI Taxonomy" id="211460"/>
    <lineage>
        <taxon>Bacteria</taxon>
        <taxon>Pseudomonadati</taxon>
        <taxon>Pseudomonadota</taxon>
        <taxon>Alphaproteobacteria</taxon>
        <taxon>Hyphomicrobiales</taxon>
        <taxon>Nitrobacteraceae</taxon>
        <taxon>Afipia</taxon>
    </lineage>
</organism>
<name>A0A840MSV8_9BRAD</name>
<dbReference type="AlphaFoldDB" id="A0A840MSV8"/>
<accession>A0A840MSV8</accession>
<comment type="caution">
    <text evidence="1">The sequence shown here is derived from an EMBL/GenBank/DDBJ whole genome shotgun (WGS) entry which is preliminary data.</text>
</comment>